<dbReference type="SMART" id="SM00421">
    <property type="entry name" value="HTH_LUXR"/>
    <property type="match status" value="1"/>
</dbReference>
<comment type="caution">
    <text evidence="5">The sequence shown here is derived from an EMBL/GenBank/DDBJ whole genome shotgun (WGS) entry which is preliminary data.</text>
</comment>
<proteinExistence type="predicted"/>
<dbReference type="GO" id="GO:0006355">
    <property type="term" value="P:regulation of DNA-templated transcription"/>
    <property type="evidence" value="ECO:0007669"/>
    <property type="project" value="InterPro"/>
</dbReference>
<dbReference type="InterPro" id="IPR041617">
    <property type="entry name" value="TPR_MalT"/>
</dbReference>
<organism evidence="5 6">
    <name type="scientific">Kribbella soli</name>
    <dbReference type="NCBI Taxonomy" id="1124743"/>
    <lineage>
        <taxon>Bacteria</taxon>
        <taxon>Bacillati</taxon>
        <taxon>Actinomycetota</taxon>
        <taxon>Actinomycetes</taxon>
        <taxon>Propionibacteriales</taxon>
        <taxon>Kribbellaceae</taxon>
        <taxon>Kribbella</taxon>
    </lineage>
</organism>
<dbReference type="InterPro" id="IPR016032">
    <property type="entry name" value="Sig_transdc_resp-reg_C-effctor"/>
</dbReference>
<dbReference type="SMART" id="SM00382">
    <property type="entry name" value="AAA"/>
    <property type="match status" value="1"/>
</dbReference>
<reference evidence="5 6" key="1">
    <citation type="submission" date="2019-02" db="EMBL/GenBank/DDBJ databases">
        <title>Kribbella capetownensis sp. nov. and Kribbella speibonae sp. nov., isolated from soil.</title>
        <authorList>
            <person name="Curtis S.M."/>
            <person name="Norton I."/>
            <person name="Everest G.J."/>
            <person name="Meyers P.R."/>
        </authorList>
    </citation>
    <scope>NUCLEOTIDE SEQUENCE [LARGE SCALE GENOMIC DNA]</scope>
    <source>
        <strain evidence="5 6">KCTC 29219</strain>
    </source>
</reference>
<gene>
    <name evidence="5" type="ORF">E0H45_30540</name>
</gene>
<dbReference type="Pfam" id="PF25873">
    <property type="entry name" value="WHD_MalT"/>
    <property type="match status" value="1"/>
</dbReference>
<keyword evidence="3" id="KW-0804">Transcription</keyword>
<dbReference type="PANTHER" id="PTHR44688:SF16">
    <property type="entry name" value="DNA-BINDING TRANSCRIPTIONAL ACTIVATOR DEVR_DOSR"/>
    <property type="match status" value="1"/>
</dbReference>
<dbReference type="Pfam" id="PF00196">
    <property type="entry name" value="GerE"/>
    <property type="match status" value="1"/>
</dbReference>
<evidence type="ECO:0000259" key="4">
    <source>
        <dbReference type="PROSITE" id="PS50043"/>
    </source>
</evidence>
<sequence length="908" mass="98495">MAGPLVETKLFSPAPRTGLVARPRLDGRLSRAGRLVLISAPAGFGKTTLLAAWLTRLTSDHAVAWVSLDEGDQEASAFWTYVVTALDRAVPGVGAGALPLLAAGQSSTEAVLVVVLNELSVLPGEVTLVLDDYHLADGPGLRSGMSFFVDRLPPQVRLVISTRADPGLPLARLRARGELIEVRAADLRFTRAEAATYLNDVTGLHLTAEDIASLEERTEGWVAALQLAALSLQGRGDAAGFIAGFAGDDRFVVDYLVEEVLDRQPGPVRRFLLETSVLDRLTGPLCDAVTGEHDGKAMLEQLDRANLFLVPLDDQRRWYRYHHLFGDVLRTHLLEERGEVADLHRRAGNWYDEAGEPVPAVRHALAAGDIDRAADLVELAVPELRRNRQEATLRRWIDELPDTVVEHRPVLAMGFVGALMASNEFGDIERRLRDIERLLTGLGFDGGSEPGAGSAEIVVVDQDELARLPGCVEQYWAALALIGGDPAGTLEHARLAVDRAPEHDDLTRASADAVSGIASWTTGDLDAAHRSYTDAANGLHRLGYIADVLGCSITLADLEITQGKLSQAQRTYENALELAVRDPGLRGTRDMYVGLSQVALERNDLAAAAEYLRRSDDLGEQAGLPQNPYRWRVAMALLREAEGDVDAALGLLAEAERVYLGDFAPNVRPVPALRARVLASHGDVVAALKWASQYGVTVHDEASYLREYEHVTLARILLAQHNTEGSQQALRDAAGLLERLLTAAEDGGRRGTVIELLALLALARQADGDDEAPAMLARALALAEPEGYVRVFVSEGAPMTRLLTSLDRHGPGRAYVSQLLDAAFGPHDVHVGTHRADLIEPLTERELAVMRLLASDLDGPSIARELVVSLNTVRTHTRNIYAKFGVNNRRAAVRRAHQLNLLSHSPAR</sequence>
<dbReference type="EMBL" id="SJJZ01000003">
    <property type="protein sequence ID" value="TCC06272.1"/>
    <property type="molecule type" value="Genomic_DNA"/>
</dbReference>
<dbReference type="PANTHER" id="PTHR44688">
    <property type="entry name" value="DNA-BINDING TRANSCRIPTIONAL ACTIVATOR DEVR_DOSR"/>
    <property type="match status" value="1"/>
</dbReference>
<feature type="domain" description="HTH luxR-type" evidence="4">
    <location>
        <begin position="835"/>
        <end position="900"/>
    </location>
</feature>
<dbReference type="Gene3D" id="3.40.50.300">
    <property type="entry name" value="P-loop containing nucleotide triphosphate hydrolases"/>
    <property type="match status" value="1"/>
</dbReference>
<dbReference type="InterPro" id="IPR011990">
    <property type="entry name" value="TPR-like_helical_dom_sf"/>
</dbReference>
<dbReference type="InterPro" id="IPR059106">
    <property type="entry name" value="WHD_MalT"/>
</dbReference>
<dbReference type="CDD" id="cd06170">
    <property type="entry name" value="LuxR_C_like"/>
    <property type="match status" value="1"/>
</dbReference>
<dbReference type="Gene3D" id="1.10.10.10">
    <property type="entry name" value="Winged helix-like DNA-binding domain superfamily/Winged helix DNA-binding domain"/>
    <property type="match status" value="1"/>
</dbReference>
<dbReference type="InterPro" id="IPR027417">
    <property type="entry name" value="P-loop_NTPase"/>
</dbReference>
<keyword evidence="2" id="KW-0238">DNA-binding</keyword>
<evidence type="ECO:0000256" key="3">
    <source>
        <dbReference type="ARBA" id="ARBA00023163"/>
    </source>
</evidence>
<dbReference type="Gene3D" id="1.25.40.10">
    <property type="entry name" value="Tetratricopeptide repeat domain"/>
    <property type="match status" value="1"/>
</dbReference>
<dbReference type="SUPFAM" id="SSF48452">
    <property type="entry name" value="TPR-like"/>
    <property type="match status" value="1"/>
</dbReference>
<dbReference type="PROSITE" id="PS50043">
    <property type="entry name" value="HTH_LUXR_2"/>
    <property type="match status" value="1"/>
</dbReference>
<evidence type="ECO:0000313" key="5">
    <source>
        <dbReference type="EMBL" id="TCC06272.1"/>
    </source>
</evidence>
<accession>A0A4R0HC20</accession>
<dbReference type="SUPFAM" id="SSF46894">
    <property type="entry name" value="C-terminal effector domain of the bipartite response regulators"/>
    <property type="match status" value="1"/>
</dbReference>
<evidence type="ECO:0000256" key="2">
    <source>
        <dbReference type="ARBA" id="ARBA00023125"/>
    </source>
</evidence>
<evidence type="ECO:0000313" key="6">
    <source>
        <dbReference type="Proteomes" id="UP000292346"/>
    </source>
</evidence>
<evidence type="ECO:0000256" key="1">
    <source>
        <dbReference type="ARBA" id="ARBA00023015"/>
    </source>
</evidence>
<dbReference type="Pfam" id="PF17874">
    <property type="entry name" value="TPR_MalT"/>
    <property type="match status" value="1"/>
</dbReference>
<dbReference type="RefSeq" id="WP_131343594.1">
    <property type="nucleotide sequence ID" value="NZ_SJJZ01000003.1"/>
</dbReference>
<dbReference type="InterPro" id="IPR003593">
    <property type="entry name" value="AAA+_ATPase"/>
</dbReference>
<name>A0A4R0HC20_9ACTN</name>
<keyword evidence="1" id="KW-0805">Transcription regulation</keyword>
<dbReference type="AlphaFoldDB" id="A0A4R0HC20"/>
<dbReference type="InterPro" id="IPR036388">
    <property type="entry name" value="WH-like_DNA-bd_sf"/>
</dbReference>
<keyword evidence="6" id="KW-1185">Reference proteome</keyword>
<dbReference type="GO" id="GO:0003677">
    <property type="term" value="F:DNA binding"/>
    <property type="evidence" value="ECO:0007669"/>
    <property type="project" value="UniProtKB-KW"/>
</dbReference>
<dbReference type="OrthoDB" id="134985at2"/>
<dbReference type="InterPro" id="IPR000792">
    <property type="entry name" value="Tscrpt_reg_LuxR_C"/>
</dbReference>
<dbReference type="Proteomes" id="UP000292346">
    <property type="component" value="Unassembled WGS sequence"/>
</dbReference>
<protein>
    <submittedName>
        <fullName evidence="5">Helix-turn-helix transcriptional regulator</fullName>
    </submittedName>
</protein>
<dbReference type="SUPFAM" id="SSF52540">
    <property type="entry name" value="P-loop containing nucleoside triphosphate hydrolases"/>
    <property type="match status" value="1"/>
</dbReference>